<accession>A0ABS4ZB56</accession>
<name>A0ABS4ZB56_9ACTN</name>
<dbReference type="PROSITE" id="PS51257">
    <property type="entry name" value="PROKAR_LIPOPROTEIN"/>
    <property type="match status" value="1"/>
</dbReference>
<protein>
    <submittedName>
        <fullName evidence="3">Uncharacterized protein</fullName>
    </submittedName>
</protein>
<organism evidence="3 4">
    <name type="scientific">Microlunatus capsulatus</name>
    <dbReference type="NCBI Taxonomy" id="99117"/>
    <lineage>
        <taxon>Bacteria</taxon>
        <taxon>Bacillati</taxon>
        <taxon>Actinomycetota</taxon>
        <taxon>Actinomycetes</taxon>
        <taxon>Propionibacteriales</taxon>
        <taxon>Propionibacteriaceae</taxon>
        <taxon>Microlunatus</taxon>
    </lineage>
</organism>
<evidence type="ECO:0000256" key="2">
    <source>
        <dbReference type="SAM" id="SignalP"/>
    </source>
</evidence>
<dbReference type="Proteomes" id="UP000758168">
    <property type="component" value="Unassembled WGS sequence"/>
</dbReference>
<dbReference type="EMBL" id="JAGIOB010000001">
    <property type="protein sequence ID" value="MBP2417942.1"/>
    <property type="molecule type" value="Genomic_DNA"/>
</dbReference>
<evidence type="ECO:0000313" key="4">
    <source>
        <dbReference type="Proteomes" id="UP000758168"/>
    </source>
</evidence>
<keyword evidence="2" id="KW-0732">Signal</keyword>
<reference evidence="3 4" key="1">
    <citation type="submission" date="2021-03" db="EMBL/GenBank/DDBJ databases">
        <title>Sequencing the genomes of 1000 actinobacteria strains.</title>
        <authorList>
            <person name="Klenk H.-P."/>
        </authorList>
    </citation>
    <scope>NUCLEOTIDE SEQUENCE [LARGE SCALE GENOMIC DNA]</scope>
    <source>
        <strain evidence="3 4">DSM 12936</strain>
    </source>
</reference>
<keyword evidence="4" id="KW-1185">Reference proteome</keyword>
<feature type="compositionally biased region" description="Low complexity" evidence="1">
    <location>
        <begin position="22"/>
        <end position="61"/>
    </location>
</feature>
<comment type="caution">
    <text evidence="3">The sequence shown here is derived from an EMBL/GenBank/DDBJ whole genome shotgun (WGS) entry which is preliminary data.</text>
</comment>
<sequence>MTLLRTAGALLLAGLAATACTAGGEPVSAPTPAPASSTPAADPSAPAGPSASPVPEARPVVRGGGGPDGLTVRYQDRNGSTKTLRVEDFPR</sequence>
<dbReference type="RefSeq" id="WP_210057049.1">
    <property type="nucleotide sequence ID" value="NZ_BAAAMH010000010.1"/>
</dbReference>
<proteinExistence type="predicted"/>
<feature type="chain" id="PRO_5045599680" evidence="2">
    <location>
        <begin position="23"/>
        <end position="91"/>
    </location>
</feature>
<feature type="signal peptide" evidence="2">
    <location>
        <begin position="1"/>
        <end position="22"/>
    </location>
</feature>
<gene>
    <name evidence="3" type="ORF">JOF54_002864</name>
</gene>
<evidence type="ECO:0000313" key="3">
    <source>
        <dbReference type="EMBL" id="MBP2417942.1"/>
    </source>
</evidence>
<feature type="region of interest" description="Disordered" evidence="1">
    <location>
        <begin position="22"/>
        <end position="91"/>
    </location>
</feature>
<evidence type="ECO:0000256" key="1">
    <source>
        <dbReference type="SAM" id="MobiDB-lite"/>
    </source>
</evidence>